<reference evidence="2" key="1">
    <citation type="submission" date="2016-05" db="EMBL/GenBank/DDBJ databases">
        <title>Draft genome of Corynebacterium afermentans subsp. afermentans LCDC 88199T.</title>
        <authorList>
            <person name="Bernier A.-M."/>
            <person name="Bernard K."/>
        </authorList>
    </citation>
    <scope>NUCLEOTIDE SEQUENCE [LARGE SCALE GENOMIC DNA]</scope>
    <source>
        <strain evidence="2">NML04-0072</strain>
    </source>
</reference>
<organism evidence="1 2">
    <name type="scientific">Eikenella corrodens</name>
    <dbReference type="NCBI Taxonomy" id="539"/>
    <lineage>
        <taxon>Bacteria</taxon>
        <taxon>Pseudomonadati</taxon>
        <taxon>Pseudomonadota</taxon>
        <taxon>Betaproteobacteria</taxon>
        <taxon>Neisseriales</taxon>
        <taxon>Neisseriaceae</taxon>
        <taxon>Eikenella</taxon>
    </lineage>
</organism>
<evidence type="ECO:0000313" key="2">
    <source>
        <dbReference type="Proteomes" id="UP000077589"/>
    </source>
</evidence>
<sequence length="138" mass="15195">MWFPMKKGQQNGGILPEKREGYLKAVEFIIHRLMNFPDNQTRKMGGTNGCRNALSAGAAERSAVFRGTRACMPEAAQPQVAANPISLCARKTARSEGSLAKPNLCPQSPFFAPFLWRSKENEVSEGGRVSAKQKQSLR</sequence>
<dbReference type="AlphaFoldDB" id="A0A1A9RRP9"/>
<evidence type="ECO:0000313" key="1">
    <source>
        <dbReference type="EMBL" id="OAM22609.1"/>
    </source>
</evidence>
<dbReference type="GeneID" id="60769794"/>
<accession>A0A1A9RRP9</accession>
<comment type="caution">
    <text evidence="1">The sequence shown here is derived from an EMBL/GenBank/DDBJ whole genome shotgun (WGS) entry which is preliminary data.</text>
</comment>
<dbReference type="Proteomes" id="UP000077589">
    <property type="component" value="Unassembled WGS sequence"/>
</dbReference>
<protein>
    <submittedName>
        <fullName evidence="1">Uncharacterized protein</fullName>
    </submittedName>
</protein>
<dbReference type="STRING" id="539.A7P85_02630"/>
<name>A0A1A9RRP9_EIKCO</name>
<dbReference type="RefSeq" id="WP_035580624.1">
    <property type="nucleotide sequence ID" value="NZ_CP082861.1"/>
</dbReference>
<dbReference type="EMBL" id="LXSG01000011">
    <property type="protein sequence ID" value="OAM22609.1"/>
    <property type="molecule type" value="Genomic_DNA"/>
</dbReference>
<gene>
    <name evidence="1" type="ORF">A7P90_01475</name>
</gene>
<proteinExistence type="predicted"/>